<reference evidence="7" key="1">
    <citation type="submission" date="2016-10" db="EMBL/GenBank/DDBJ databases">
        <authorList>
            <person name="Varghese N."/>
            <person name="Submissions S."/>
        </authorList>
    </citation>
    <scope>NUCLEOTIDE SEQUENCE [LARGE SCALE GENOMIC DNA]</scope>
    <source>
        <strain evidence="7">DSM 19315</strain>
    </source>
</reference>
<keyword evidence="5" id="KW-0378">Hydrolase</keyword>
<dbReference type="Pfam" id="PF01934">
    <property type="entry name" value="HepT-like"/>
    <property type="match status" value="1"/>
</dbReference>
<evidence type="ECO:0000313" key="7">
    <source>
        <dbReference type="Proteomes" id="UP000199642"/>
    </source>
</evidence>
<dbReference type="GO" id="GO:0016787">
    <property type="term" value="F:hydrolase activity"/>
    <property type="evidence" value="ECO:0007669"/>
    <property type="project" value="UniProtKB-KW"/>
</dbReference>
<keyword evidence="7" id="KW-1185">Reference proteome</keyword>
<evidence type="ECO:0000256" key="4">
    <source>
        <dbReference type="ARBA" id="ARBA00022741"/>
    </source>
</evidence>
<dbReference type="RefSeq" id="WP_092790996.1">
    <property type="nucleotide sequence ID" value="NZ_FOPC01000006.1"/>
</dbReference>
<keyword evidence="3" id="KW-0540">Nuclease</keyword>
<dbReference type="PANTHER" id="PTHR34139">
    <property type="entry name" value="UPF0331 PROTEIN MJ0127"/>
    <property type="match status" value="1"/>
</dbReference>
<dbReference type="AlphaFoldDB" id="A0A1I2TMR4"/>
<name>A0A1I2TMR4_9BACT</name>
<keyword evidence="2" id="KW-1277">Toxin-antitoxin system</keyword>
<dbReference type="OrthoDB" id="955324at2"/>
<dbReference type="GO" id="GO:0000166">
    <property type="term" value="F:nucleotide binding"/>
    <property type="evidence" value="ECO:0007669"/>
    <property type="project" value="UniProtKB-KW"/>
</dbReference>
<evidence type="ECO:0000256" key="2">
    <source>
        <dbReference type="ARBA" id="ARBA00022649"/>
    </source>
</evidence>
<dbReference type="InterPro" id="IPR051813">
    <property type="entry name" value="HepT_RNase_toxin"/>
</dbReference>
<keyword evidence="4" id="KW-0547">Nucleotide-binding</keyword>
<dbReference type="Proteomes" id="UP000199642">
    <property type="component" value="Unassembled WGS sequence"/>
</dbReference>
<accession>A0A1I2TMR4</accession>
<evidence type="ECO:0000256" key="3">
    <source>
        <dbReference type="ARBA" id="ARBA00022722"/>
    </source>
</evidence>
<organism evidence="6 7">
    <name type="scientific">Algoriphagus hitonicola</name>
    <dbReference type="NCBI Taxonomy" id="435880"/>
    <lineage>
        <taxon>Bacteria</taxon>
        <taxon>Pseudomonadati</taxon>
        <taxon>Bacteroidota</taxon>
        <taxon>Cytophagia</taxon>
        <taxon>Cytophagales</taxon>
        <taxon>Cyclobacteriaceae</taxon>
        <taxon>Algoriphagus</taxon>
    </lineage>
</organism>
<dbReference type="EMBL" id="FOPC01000006">
    <property type="protein sequence ID" value="SFG63746.1"/>
    <property type="molecule type" value="Genomic_DNA"/>
</dbReference>
<dbReference type="STRING" id="435880.SAMN04487988_1063"/>
<protein>
    <submittedName>
        <fullName evidence="6">Uncharacterized conserved protein, contains HEPN domain</fullName>
    </submittedName>
</protein>
<keyword evidence="1" id="KW-0597">Phosphoprotein</keyword>
<dbReference type="InterPro" id="IPR008201">
    <property type="entry name" value="HepT-like"/>
</dbReference>
<dbReference type="GO" id="GO:0004540">
    <property type="term" value="F:RNA nuclease activity"/>
    <property type="evidence" value="ECO:0007669"/>
    <property type="project" value="InterPro"/>
</dbReference>
<dbReference type="PANTHER" id="PTHR34139:SF1">
    <property type="entry name" value="RNASE MJ1380-RELATED"/>
    <property type="match status" value="1"/>
</dbReference>
<evidence type="ECO:0000256" key="1">
    <source>
        <dbReference type="ARBA" id="ARBA00022553"/>
    </source>
</evidence>
<gene>
    <name evidence="6" type="ORF">SAMN04487988_1063</name>
</gene>
<sequence length="110" mass="12845">MLLEEKKLLLDIQIAINSIYDYLGDGRDFTVFQKRKILRRAVERELEIIGEATNKLLKINPDIPISEARRIVNLRNWVIHAYDSVDYIIIWGIVNKDIPLLKSQVDQLLS</sequence>
<dbReference type="GO" id="GO:0110001">
    <property type="term" value="C:toxin-antitoxin complex"/>
    <property type="evidence" value="ECO:0007669"/>
    <property type="project" value="InterPro"/>
</dbReference>
<evidence type="ECO:0000313" key="6">
    <source>
        <dbReference type="EMBL" id="SFG63746.1"/>
    </source>
</evidence>
<evidence type="ECO:0000256" key="5">
    <source>
        <dbReference type="ARBA" id="ARBA00022801"/>
    </source>
</evidence>
<proteinExistence type="predicted"/>